<feature type="chain" id="PRO_5046956592" description="Aspartate-semialdehyde dehydrogenase" evidence="2">
    <location>
        <begin position="16"/>
        <end position="193"/>
    </location>
</feature>
<organism evidence="3 4">
    <name type="scientific">Qipengyuania aurantiaca</name>
    <dbReference type="NCBI Taxonomy" id="2867233"/>
    <lineage>
        <taxon>Bacteria</taxon>
        <taxon>Pseudomonadati</taxon>
        <taxon>Pseudomonadota</taxon>
        <taxon>Alphaproteobacteria</taxon>
        <taxon>Sphingomonadales</taxon>
        <taxon>Erythrobacteraceae</taxon>
        <taxon>Qipengyuania</taxon>
    </lineage>
</organism>
<dbReference type="Proteomes" id="UP000824281">
    <property type="component" value="Chromosome"/>
</dbReference>
<evidence type="ECO:0000313" key="3">
    <source>
        <dbReference type="EMBL" id="QZD89778.1"/>
    </source>
</evidence>
<evidence type="ECO:0000256" key="2">
    <source>
        <dbReference type="SAM" id="SignalP"/>
    </source>
</evidence>
<keyword evidence="2" id="KW-0732">Signal</keyword>
<keyword evidence="4" id="KW-1185">Reference proteome</keyword>
<accession>A0ABX8ZRG4</accession>
<feature type="signal peptide" evidence="2">
    <location>
        <begin position="1"/>
        <end position="15"/>
    </location>
</feature>
<dbReference type="RefSeq" id="WP_221425256.1">
    <property type="nucleotide sequence ID" value="NZ_CP081295.1"/>
</dbReference>
<protein>
    <recommendedName>
        <fullName evidence="5">Aspartate-semialdehyde dehydrogenase</fullName>
    </recommendedName>
</protein>
<evidence type="ECO:0000313" key="4">
    <source>
        <dbReference type="Proteomes" id="UP000824281"/>
    </source>
</evidence>
<dbReference type="PROSITE" id="PS51257">
    <property type="entry name" value="PROKAR_LIPOPROTEIN"/>
    <property type="match status" value="1"/>
</dbReference>
<proteinExistence type="predicted"/>
<feature type="region of interest" description="Disordered" evidence="1">
    <location>
        <begin position="19"/>
        <end position="47"/>
    </location>
</feature>
<reference evidence="3 4" key="1">
    <citation type="submission" date="2021-08" db="EMBL/GenBank/DDBJ databases">
        <title>Comparative Genomics Analysis of the Genus Qipengyuania Reveals Extensive Genetic Diversity and Metabolic Versatility, Including the Description of Fifteen Novel Species.</title>
        <authorList>
            <person name="Liu Y."/>
        </authorList>
    </citation>
    <scope>NUCLEOTIDE SEQUENCE [LARGE SCALE GENOMIC DNA]</scope>
    <source>
        <strain evidence="3 4">1NDH13</strain>
    </source>
</reference>
<evidence type="ECO:0008006" key="5">
    <source>
        <dbReference type="Google" id="ProtNLM"/>
    </source>
</evidence>
<sequence>MMRTAFLLALPFALAACGSEPEDQSPAPQTDVAETELPPANPTVEEFGDTKIVVDANGVGAKGEETLRFGSARSEVDASLVEAFGEQGEQSANGECGAGPMEFSTYGPLQVNYQDDRLVGWNLQAGEGMATSDGVRPGTTPYALLKEERTVREMESTLPGEFHYTSADYGTIGGFAEDGRIVSLHAGVNCFFR</sequence>
<gene>
    <name evidence="3" type="ORF">K3148_13415</name>
</gene>
<name>A0ABX8ZRG4_9SPHN</name>
<dbReference type="EMBL" id="CP081295">
    <property type="protein sequence ID" value="QZD89778.1"/>
    <property type="molecule type" value="Genomic_DNA"/>
</dbReference>
<evidence type="ECO:0000256" key="1">
    <source>
        <dbReference type="SAM" id="MobiDB-lite"/>
    </source>
</evidence>